<organism evidence="1">
    <name type="scientific">Sesamum latifolium</name>
    <dbReference type="NCBI Taxonomy" id="2727402"/>
    <lineage>
        <taxon>Eukaryota</taxon>
        <taxon>Viridiplantae</taxon>
        <taxon>Streptophyta</taxon>
        <taxon>Embryophyta</taxon>
        <taxon>Tracheophyta</taxon>
        <taxon>Spermatophyta</taxon>
        <taxon>Magnoliopsida</taxon>
        <taxon>eudicotyledons</taxon>
        <taxon>Gunneridae</taxon>
        <taxon>Pentapetalae</taxon>
        <taxon>asterids</taxon>
        <taxon>lamiids</taxon>
        <taxon>Lamiales</taxon>
        <taxon>Pedaliaceae</taxon>
        <taxon>Sesamum</taxon>
    </lineage>
</organism>
<reference evidence="1" key="2">
    <citation type="journal article" date="2024" name="Plant">
        <title>Genomic evolution and insights into agronomic trait innovations of Sesamum species.</title>
        <authorList>
            <person name="Miao H."/>
            <person name="Wang L."/>
            <person name="Qu L."/>
            <person name="Liu H."/>
            <person name="Sun Y."/>
            <person name="Le M."/>
            <person name="Wang Q."/>
            <person name="Wei S."/>
            <person name="Zheng Y."/>
            <person name="Lin W."/>
            <person name="Duan Y."/>
            <person name="Cao H."/>
            <person name="Xiong S."/>
            <person name="Wang X."/>
            <person name="Wei L."/>
            <person name="Li C."/>
            <person name="Ma Q."/>
            <person name="Ju M."/>
            <person name="Zhao R."/>
            <person name="Li G."/>
            <person name="Mu C."/>
            <person name="Tian Q."/>
            <person name="Mei H."/>
            <person name="Zhang T."/>
            <person name="Gao T."/>
            <person name="Zhang H."/>
        </authorList>
    </citation>
    <scope>NUCLEOTIDE SEQUENCE</scope>
    <source>
        <strain evidence="1">KEN1</strain>
    </source>
</reference>
<comment type="caution">
    <text evidence="1">The sequence shown here is derived from an EMBL/GenBank/DDBJ whole genome shotgun (WGS) entry which is preliminary data.</text>
</comment>
<evidence type="ECO:0000313" key="1">
    <source>
        <dbReference type="EMBL" id="KAL0448128.1"/>
    </source>
</evidence>
<proteinExistence type="predicted"/>
<protein>
    <submittedName>
        <fullName evidence="1">Uncharacterized protein</fullName>
    </submittedName>
</protein>
<dbReference type="AlphaFoldDB" id="A0AAW2X2T2"/>
<dbReference type="EMBL" id="JACGWN010000006">
    <property type="protein sequence ID" value="KAL0448128.1"/>
    <property type="molecule type" value="Genomic_DNA"/>
</dbReference>
<sequence length="116" mass="12979">MLAPPIAGRQGAPPTAPQEVPPYWLARFEFLQKGLQGIRYQIEGAPKNERQDVPFTEAVIADELPANCCTPTIAEYVGTIDPLEHLSRFENTALLHKYTDRIKCHIFVTTFARAAQ</sequence>
<gene>
    <name evidence="1" type="ORF">Slati_1940700</name>
</gene>
<name>A0AAW2X2T2_9LAMI</name>
<reference evidence="1" key="1">
    <citation type="submission" date="2020-06" db="EMBL/GenBank/DDBJ databases">
        <authorList>
            <person name="Li T."/>
            <person name="Hu X."/>
            <person name="Zhang T."/>
            <person name="Song X."/>
            <person name="Zhang H."/>
            <person name="Dai N."/>
            <person name="Sheng W."/>
            <person name="Hou X."/>
            <person name="Wei L."/>
        </authorList>
    </citation>
    <scope>NUCLEOTIDE SEQUENCE</scope>
    <source>
        <strain evidence="1">KEN1</strain>
        <tissue evidence="1">Leaf</tissue>
    </source>
</reference>
<accession>A0AAW2X2T2</accession>